<dbReference type="PANTHER" id="PTHR48078:SF6">
    <property type="entry name" value="L-THREONINE DEHYDRATASE CATABOLIC TDCB"/>
    <property type="match status" value="1"/>
</dbReference>
<dbReference type="CDD" id="cd01563">
    <property type="entry name" value="Thr-synth_1"/>
    <property type="match status" value="1"/>
</dbReference>
<dbReference type="RefSeq" id="WP_173222637.1">
    <property type="nucleotide sequence ID" value="NZ_CP048104.1"/>
</dbReference>
<proteinExistence type="predicted"/>
<name>A0A7D3XQD7_9BACL</name>
<gene>
    <name evidence="5" type="ORF">GXN76_09500</name>
</gene>
<evidence type="ECO:0000256" key="3">
    <source>
        <dbReference type="ARBA" id="ARBA00023239"/>
    </source>
</evidence>
<keyword evidence="3 5" id="KW-0456">Lyase</keyword>
<dbReference type="EC" id="4.2.3.1" evidence="5"/>
<evidence type="ECO:0000313" key="5">
    <source>
        <dbReference type="EMBL" id="QKG84687.1"/>
    </source>
</evidence>
<dbReference type="AlphaFoldDB" id="A0A7D3XQD7"/>
<evidence type="ECO:0000256" key="2">
    <source>
        <dbReference type="ARBA" id="ARBA00022898"/>
    </source>
</evidence>
<evidence type="ECO:0000313" key="6">
    <source>
        <dbReference type="Proteomes" id="UP000503088"/>
    </source>
</evidence>
<dbReference type="GO" id="GO:0004794">
    <property type="term" value="F:threonine deaminase activity"/>
    <property type="evidence" value="ECO:0007669"/>
    <property type="project" value="TreeGrafter"/>
</dbReference>
<dbReference type="GO" id="GO:0004795">
    <property type="term" value="F:threonine synthase activity"/>
    <property type="evidence" value="ECO:0007669"/>
    <property type="project" value="UniProtKB-EC"/>
</dbReference>
<feature type="domain" description="Tryptophan synthase beta chain-like PALP" evidence="4">
    <location>
        <begin position="70"/>
        <end position="375"/>
    </location>
</feature>
<dbReference type="GO" id="GO:0003941">
    <property type="term" value="F:L-serine ammonia-lyase activity"/>
    <property type="evidence" value="ECO:0007669"/>
    <property type="project" value="TreeGrafter"/>
</dbReference>
<dbReference type="SUPFAM" id="SSF53686">
    <property type="entry name" value="Tryptophan synthase beta subunit-like PLP-dependent enzymes"/>
    <property type="match status" value="1"/>
</dbReference>
<dbReference type="KEGG" id="kpul:GXN76_09500"/>
<comment type="cofactor">
    <cofactor evidence="1">
        <name>pyridoxal 5'-phosphate</name>
        <dbReference type="ChEBI" id="CHEBI:597326"/>
    </cofactor>
</comment>
<protein>
    <submittedName>
        <fullName evidence="5">Threonine synthase</fullName>
        <ecNumber evidence="5">4.2.3.1</ecNumber>
    </submittedName>
</protein>
<dbReference type="InterPro" id="IPR036052">
    <property type="entry name" value="TrpB-like_PALP_sf"/>
</dbReference>
<dbReference type="Gene3D" id="3.40.50.1100">
    <property type="match status" value="2"/>
</dbReference>
<evidence type="ECO:0000256" key="1">
    <source>
        <dbReference type="ARBA" id="ARBA00001933"/>
    </source>
</evidence>
<dbReference type="Pfam" id="PF00291">
    <property type="entry name" value="PALP"/>
    <property type="match status" value="1"/>
</dbReference>
<dbReference type="NCBIfam" id="NF006050">
    <property type="entry name" value="PRK08197.1"/>
    <property type="match status" value="1"/>
</dbReference>
<dbReference type="GO" id="GO:0009097">
    <property type="term" value="P:isoleucine biosynthetic process"/>
    <property type="evidence" value="ECO:0007669"/>
    <property type="project" value="TreeGrafter"/>
</dbReference>
<organism evidence="5 6">
    <name type="scientific">Kroppenstedtia pulmonis</name>
    <dbReference type="NCBI Taxonomy" id="1380685"/>
    <lineage>
        <taxon>Bacteria</taxon>
        <taxon>Bacillati</taxon>
        <taxon>Bacillota</taxon>
        <taxon>Bacilli</taxon>
        <taxon>Bacillales</taxon>
        <taxon>Thermoactinomycetaceae</taxon>
        <taxon>Kroppenstedtia</taxon>
    </lineage>
</organism>
<dbReference type="EMBL" id="CP048104">
    <property type="protein sequence ID" value="QKG84687.1"/>
    <property type="molecule type" value="Genomic_DNA"/>
</dbReference>
<accession>A0A7D3XQD7</accession>
<dbReference type="Proteomes" id="UP000503088">
    <property type="component" value="Chromosome"/>
</dbReference>
<dbReference type="GO" id="GO:0006565">
    <property type="term" value="P:L-serine catabolic process"/>
    <property type="evidence" value="ECO:0007669"/>
    <property type="project" value="TreeGrafter"/>
</dbReference>
<dbReference type="InterPro" id="IPR050147">
    <property type="entry name" value="Ser/Thr_Dehydratase"/>
</dbReference>
<dbReference type="GO" id="GO:0006567">
    <property type="term" value="P:L-threonine catabolic process"/>
    <property type="evidence" value="ECO:0007669"/>
    <property type="project" value="TreeGrafter"/>
</dbReference>
<reference evidence="5 6" key="1">
    <citation type="submission" date="2020-01" db="EMBL/GenBank/DDBJ databases">
        <authorList>
            <person name="Gulvik C.A."/>
            <person name="Batra D.G."/>
        </authorList>
    </citation>
    <scope>NUCLEOTIDE SEQUENCE [LARGE SCALE GENOMIC DNA]</scope>
    <source>
        <strain evidence="5 6">W9323</strain>
    </source>
</reference>
<sequence>MKSLVCSRCKRNYDYRKVVNLCEDCTSPLLVEYDLQHLRRTWDRDILAKRSRNMWRYRELLPVSNSEEVITLGEGGTPIRHLNRFGACKGLDRLSMMDEGLNPTGTFKSRGASAGITRAHSLGIRRIAMPTAGNAGGAWAAYAASAGIRLLVAMPEDAPEINRRECHMYGADVRLVKGLISDCGQLVEEKVAEEGYFNGATLKEPYRIEGKKTLGLEIAEHGEWTWPDVIVYPTGGGVGLIGIWKAVKELAALGWTTGRFPKMVAVQMEGCAPIVEAFQRKATQSVFWERAQTKAGGLRVPKALGDFLVLEALYESKGTAVAVSDDAAGQMMKELARIEGHLICPEGAAGLAAIVDLRNRGWLSSEESILLLNTGSGMKYSEWMM</sequence>
<dbReference type="InterPro" id="IPR001926">
    <property type="entry name" value="TrpB-like_PALP"/>
</dbReference>
<evidence type="ECO:0000259" key="4">
    <source>
        <dbReference type="Pfam" id="PF00291"/>
    </source>
</evidence>
<keyword evidence="6" id="KW-1185">Reference proteome</keyword>
<dbReference type="PANTHER" id="PTHR48078">
    <property type="entry name" value="THREONINE DEHYDRATASE, MITOCHONDRIAL-RELATED"/>
    <property type="match status" value="1"/>
</dbReference>
<keyword evidence="2" id="KW-0663">Pyridoxal phosphate</keyword>